<feature type="region of interest" description="Disordered" evidence="1">
    <location>
        <begin position="596"/>
        <end position="622"/>
    </location>
</feature>
<dbReference type="PANTHER" id="PTHR13594">
    <property type="entry name" value="CENTRIOLAR COILED-COIL PROTEIN OF 110 KDA"/>
    <property type="match status" value="1"/>
</dbReference>
<feature type="region of interest" description="Disordered" evidence="1">
    <location>
        <begin position="194"/>
        <end position="215"/>
    </location>
</feature>
<feature type="compositionally biased region" description="Polar residues" evidence="1">
    <location>
        <begin position="91"/>
        <end position="110"/>
    </location>
</feature>
<evidence type="ECO:0000313" key="3">
    <source>
        <dbReference type="RefSeq" id="XP_017029732.2"/>
    </source>
</evidence>
<dbReference type="GO" id="GO:0005814">
    <property type="term" value="C:centriole"/>
    <property type="evidence" value="ECO:0007669"/>
    <property type="project" value="InterPro"/>
</dbReference>
<evidence type="ECO:0000313" key="2">
    <source>
        <dbReference type="Proteomes" id="UP001652661"/>
    </source>
</evidence>
<dbReference type="GO" id="GO:0007099">
    <property type="term" value="P:centriole replication"/>
    <property type="evidence" value="ECO:0007669"/>
    <property type="project" value="InterPro"/>
</dbReference>
<feature type="compositionally biased region" description="Polar residues" evidence="1">
    <location>
        <begin position="435"/>
        <end position="460"/>
    </location>
</feature>
<feature type="compositionally biased region" description="Low complexity" evidence="1">
    <location>
        <begin position="143"/>
        <end position="153"/>
    </location>
</feature>
<dbReference type="Proteomes" id="UP001652661">
    <property type="component" value="Chromosome X"/>
</dbReference>
<evidence type="ECO:0000256" key="1">
    <source>
        <dbReference type="SAM" id="MobiDB-lite"/>
    </source>
</evidence>
<dbReference type="InterPro" id="IPR033207">
    <property type="entry name" value="CCP110"/>
</dbReference>
<reference evidence="3 4" key="1">
    <citation type="submission" date="2025-05" db="UniProtKB">
        <authorList>
            <consortium name="RefSeq"/>
        </authorList>
    </citation>
    <scope>IDENTIFICATION</scope>
    <source>
        <strain evidence="3 4">14028-0561.14</strain>
        <tissue evidence="3 4">Whole fly</tissue>
    </source>
</reference>
<dbReference type="PROSITE" id="PS50096">
    <property type="entry name" value="IQ"/>
    <property type="match status" value="1"/>
</dbReference>
<feature type="compositionally biased region" description="Low complexity" evidence="1">
    <location>
        <begin position="27"/>
        <end position="37"/>
    </location>
</feature>
<protein>
    <submittedName>
        <fullName evidence="3 4">Uncharacterized protein Cp110 isoform X1</fullName>
    </submittedName>
</protein>
<feature type="region of interest" description="Disordered" evidence="1">
    <location>
        <begin position="248"/>
        <end position="274"/>
    </location>
</feature>
<dbReference type="AlphaFoldDB" id="A0A6P4J5G5"/>
<feature type="compositionally biased region" description="Polar residues" evidence="1">
    <location>
        <begin position="831"/>
        <end position="840"/>
    </location>
</feature>
<dbReference type="OMA" id="YDSEPQP"/>
<dbReference type="OrthoDB" id="10028852at2759"/>
<feature type="compositionally biased region" description="Low complexity" evidence="1">
    <location>
        <begin position="350"/>
        <end position="384"/>
    </location>
</feature>
<evidence type="ECO:0000313" key="4">
    <source>
        <dbReference type="RefSeq" id="XP_017029733.2"/>
    </source>
</evidence>
<proteinExistence type="predicted"/>
<feature type="region of interest" description="Disordered" evidence="1">
    <location>
        <begin position="772"/>
        <end position="886"/>
    </location>
</feature>
<accession>A0A6P4J5G5</accession>
<dbReference type="Pfam" id="PF16025">
    <property type="entry name" value="CaM_bind"/>
    <property type="match status" value="1"/>
</dbReference>
<dbReference type="RefSeq" id="XP_017029732.2">
    <property type="nucleotide sequence ID" value="XM_017174243.3"/>
</dbReference>
<sequence>METTCSAMSELLSLTMTMQGEAGDIWNSGNNTSTSSSVRPDVGQPSLFRLDGQVILPPLMTSAKKREAQLARQRATQLEEQRQHNTRRSHSMASPRSGLSQTQTYIYDSTRQGQQQQQQQRRRPQTLGFDVPTIQVNPPTPLLPMQTPTLPLSPERRLKPNKITERIQQFEQTGIGGHIGQILRSSTSPALAEKQLKPQVAKPTPPPETVTLQRSRSFTLEEPSPALVENMRRQGYSPNFQRETIESQAKRVVRQPSPTNPNPNTSNSRKVEEREREIERMIELVMNKYGLVEARRRGWVRQYLRGHREPMDRLMEYQETERRRMQAAFEEQQRQLIEQLCAQLENPERTTTTCSSSSRHSDDSSSSNSSTASSATTASTSRTITLSTASPRHCHELDGFLAANSAPPASAARKCLFSPHPGSSLGYESEPQLLGESSTAPSTPRSLPLRNSSLTNSRRQATGGASGAAGAATKSAPGRRSQSKASGSTKSMLSARGGAGATGAGANANRRKTSSTMASPKKSFPGKVVTPPAQKRGVIKNKQLKPQVAKPTPPPETVTLQRSRSFTLEEPSPALVENMRRQGYSPNFQRETIESQAKRVVRQPSPTNPNPNTSNSRKVEEREREIERMIELVMNKYGLVEARRRGWVRQYLRGHREPMDRLMEYQETERRRMQAAFEEQQRQLIEQLCAQLENPERTTTTCSSSSRHSDDSSSSNSSTASSATTASTSRTITLSTASPRHCHELDGFLAANSAPPASAARKCLFSPHPGSSLGYESEPQLLGESSTAPSTPRSLPLRNSSLTNSRRQATGGASGAAGAATKSAPGRRSQSKASGSTKSMLSARGGAGATGAGANANRRKTSSTMASPKKSFPGKVVTPPAQKRGVIKNKPEIPQEQRDNLELDLVQEQREWAATRINAAVRGYLLRRLFKTEQVQRIVQTIRDTLIFVLNLHLETRGKDLEAEEPGNLRLKARLLQQLCSASRTLHLIFFQTSTRERMEIISRDRKRKKLIALSPKRR</sequence>
<feature type="region of interest" description="Disordered" evidence="1">
    <location>
        <begin position="696"/>
        <end position="732"/>
    </location>
</feature>
<dbReference type="GO" id="GO:0032053">
    <property type="term" value="P:ciliary basal body organization"/>
    <property type="evidence" value="ECO:0007669"/>
    <property type="project" value="TreeGrafter"/>
</dbReference>
<feature type="region of interest" description="Disordered" evidence="1">
    <location>
        <begin position="348"/>
        <end position="384"/>
    </location>
</feature>
<dbReference type="GeneID" id="108079787"/>
<feature type="compositionally biased region" description="Low complexity" evidence="1">
    <location>
        <begin position="698"/>
        <end position="732"/>
    </location>
</feature>
<dbReference type="PANTHER" id="PTHR13594:SF1">
    <property type="entry name" value="CENTRIOLAR COILED-COIL PROTEIN OF 110 KDA"/>
    <property type="match status" value="1"/>
</dbReference>
<feature type="region of interest" description="Disordered" evidence="1">
    <location>
        <begin position="424"/>
        <end position="563"/>
    </location>
</feature>
<name>A0A6P4J5G5_DROKI</name>
<feature type="region of interest" description="Disordered" evidence="1">
    <location>
        <begin position="65"/>
        <end position="156"/>
    </location>
</feature>
<feature type="region of interest" description="Disordered" evidence="1">
    <location>
        <begin position="23"/>
        <end position="43"/>
    </location>
</feature>
<dbReference type="RefSeq" id="XP_017029733.2">
    <property type="nucleotide sequence ID" value="XM_017174244.3"/>
</dbReference>
<organism evidence="2 4">
    <name type="scientific">Drosophila kikkawai</name>
    <name type="common">Fruit fly</name>
    <dbReference type="NCBI Taxonomy" id="30033"/>
    <lineage>
        <taxon>Eukaryota</taxon>
        <taxon>Metazoa</taxon>
        <taxon>Ecdysozoa</taxon>
        <taxon>Arthropoda</taxon>
        <taxon>Hexapoda</taxon>
        <taxon>Insecta</taxon>
        <taxon>Pterygota</taxon>
        <taxon>Neoptera</taxon>
        <taxon>Endopterygota</taxon>
        <taxon>Diptera</taxon>
        <taxon>Brachycera</taxon>
        <taxon>Muscomorpha</taxon>
        <taxon>Ephydroidea</taxon>
        <taxon>Drosophilidae</taxon>
        <taxon>Drosophila</taxon>
        <taxon>Sophophora</taxon>
    </lineage>
</organism>
<dbReference type="GO" id="GO:0032465">
    <property type="term" value="P:regulation of cytokinesis"/>
    <property type="evidence" value="ECO:0007669"/>
    <property type="project" value="InterPro"/>
</dbReference>
<keyword evidence="2" id="KW-1185">Reference proteome</keyword>
<dbReference type="GO" id="GO:1903723">
    <property type="term" value="P:negative regulation of centriole elongation"/>
    <property type="evidence" value="ECO:0007669"/>
    <property type="project" value="TreeGrafter"/>
</dbReference>
<gene>
    <name evidence="3 4" type="primary">Cp110</name>
</gene>
<feature type="compositionally biased region" description="Polar residues" evidence="1">
    <location>
        <begin position="483"/>
        <end position="492"/>
    </location>
</feature>
<feature type="compositionally biased region" description="Polar residues" evidence="1">
    <location>
        <begin position="783"/>
        <end position="808"/>
    </location>
</feature>